<dbReference type="SUPFAM" id="SSF49854">
    <property type="entry name" value="Spermadhesin, CUB domain"/>
    <property type="match status" value="1"/>
</dbReference>
<dbReference type="PANTHER" id="PTHR47537">
    <property type="entry name" value="CUBILIN"/>
    <property type="match status" value="1"/>
</dbReference>
<dbReference type="OrthoDB" id="6369184at2759"/>
<dbReference type="Pfam" id="PF00431">
    <property type="entry name" value="CUB"/>
    <property type="match status" value="1"/>
</dbReference>
<reference evidence="4" key="1">
    <citation type="submission" date="2019-05" db="EMBL/GenBank/DDBJ databases">
        <title>Annotation for the trematode Paragonimus heterotremus.</title>
        <authorList>
            <person name="Choi Y.-J."/>
        </authorList>
    </citation>
    <scope>NUCLEOTIDE SEQUENCE</scope>
    <source>
        <strain evidence="4">LC</strain>
    </source>
</reference>
<dbReference type="Proteomes" id="UP000748531">
    <property type="component" value="Unassembled WGS sequence"/>
</dbReference>
<keyword evidence="1" id="KW-1015">Disulfide bond</keyword>
<dbReference type="Gene3D" id="2.60.120.290">
    <property type="entry name" value="Spermadhesin, CUB domain"/>
    <property type="match status" value="1"/>
</dbReference>
<comment type="caution">
    <text evidence="4">The sequence shown here is derived from an EMBL/GenBank/DDBJ whole genome shotgun (WGS) entry which is preliminary data.</text>
</comment>
<dbReference type="InterPro" id="IPR035914">
    <property type="entry name" value="Sperma_CUB_dom_sf"/>
</dbReference>
<evidence type="ECO:0000256" key="1">
    <source>
        <dbReference type="ARBA" id="ARBA00023157"/>
    </source>
</evidence>
<dbReference type="PROSITE" id="PS01180">
    <property type="entry name" value="CUB"/>
    <property type="match status" value="1"/>
</dbReference>
<accession>A0A8J4WMF6</accession>
<evidence type="ECO:0000313" key="5">
    <source>
        <dbReference type="Proteomes" id="UP000748531"/>
    </source>
</evidence>
<dbReference type="InterPro" id="IPR000859">
    <property type="entry name" value="CUB_dom"/>
</dbReference>
<evidence type="ECO:0000313" key="4">
    <source>
        <dbReference type="EMBL" id="KAF5406434.1"/>
    </source>
</evidence>
<dbReference type="InterPro" id="IPR053207">
    <property type="entry name" value="Non-NMDA_GluR_Accessory"/>
</dbReference>
<evidence type="ECO:0000259" key="3">
    <source>
        <dbReference type="PROSITE" id="PS01180"/>
    </source>
</evidence>
<dbReference type="GO" id="GO:0005886">
    <property type="term" value="C:plasma membrane"/>
    <property type="evidence" value="ECO:0007669"/>
    <property type="project" value="TreeGrafter"/>
</dbReference>
<protein>
    <submittedName>
        <fullName evidence="4">CUB domain protein</fullName>
    </submittedName>
</protein>
<proteinExistence type="predicted"/>
<dbReference type="AlphaFoldDB" id="A0A8J4WMF6"/>
<comment type="caution">
    <text evidence="2">Lacks conserved residue(s) required for the propagation of feature annotation.</text>
</comment>
<dbReference type="CDD" id="cd00041">
    <property type="entry name" value="CUB"/>
    <property type="match status" value="1"/>
</dbReference>
<organism evidence="4 5">
    <name type="scientific">Paragonimus heterotremus</name>
    <dbReference type="NCBI Taxonomy" id="100268"/>
    <lineage>
        <taxon>Eukaryota</taxon>
        <taxon>Metazoa</taxon>
        <taxon>Spiralia</taxon>
        <taxon>Lophotrochozoa</taxon>
        <taxon>Platyhelminthes</taxon>
        <taxon>Trematoda</taxon>
        <taxon>Digenea</taxon>
        <taxon>Plagiorchiida</taxon>
        <taxon>Troglotremata</taxon>
        <taxon>Troglotrematidae</taxon>
        <taxon>Paragonimus</taxon>
    </lineage>
</organism>
<dbReference type="PANTHER" id="PTHR47537:SF2">
    <property type="entry name" value="CUBILIN"/>
    <property type="match status" value="1"/>
</dbReference>
<feature type="domain" description="CUB" evidence="3">
    <location>
        <begin position="25"/>
        <end position="150"/>
    </location>
</feature>
<dbReference type="EMBL" id="LUCH01000010">
    <property type="protein sequence ID" value="KAF5406434.1"/>
    <property type="molecule type" value="Genomic_DNA"/>
</dbReference>
<dbReference type="SMART" id="SM00042">
    <property type="entry name" value="CUB"/>
    <property type="match status" value="1"/>
</dbReference>
<gene>
    <name evidence="4" type="ORF">PHET_00053</name>
</gene>
<keyword evidence="5" id="KW-1185">Reference proteome</keyword>
<sequence>MSTNCHLQVEEVPVDEKNNYFISDCSFNFYATDSLVGEFTSPNYPGLYPAEIICDYKLIGRANEVILLQFIEFDVESSSHACPTDGSGDYVELRACSLSDFLNIPKMRYCQTRPKEQQIIIRWNKPCLVIRFFSNPFITRKGFFASYSFQKAGNYDFFITECFTTSELCVVSLCDSP</sequence>
<name>A0A8J4WMF6_9TREM</name>
<evidence type="ECO:0000256" key="2">
    <source>
        <dbReference type="PROSITE-ProRule" id="PRU00059"/>
    </source>
</evidence>